<dbReference type="EMBL" id="JBHSGP010000008">
    <property type="protein sequence ID" value="MFC4721860.1"/>
    <property type="molecule type" value="Genomic_DNA"/>
</dbReference>
<keyword evidence="1" id="KW-0472">Membrane</keyword>
<feature type="transmembrane region" description="Helical" evidence="1">
    <location>
        <begin position="52"/>
        <end position="73"/>
    </location>
</feature>
<evidence type="ECO:0000313" key="2">
    <source>
        <dbReference type="EMBL" id="MFC4721860.1"/>
    </source>
</evidence>
<keyword evidence="1" id="KW-0812">Transmembrane</keyword>
<organism evidence="2 3">
    <name type="scientific">Geojedonia litorea</name>
    <dbReference type="NCBI Taxonomy" id="1268269"/>
    <lineage>
        <taxon>Bacteria</taxon>
        <taxon>Pseudomonadati</taxon>
        <taxon>Bacteroidota</taxon>
        <taxon>Flavobacteriia</taxon>
        <taxon>Flavobacteriales</taxon>
        <taxon>Flavobacteriaceae</taxon>
        <taxon>Geojedonia</taxon>
    </lineage>
</organism>
<dbReference type="Proteomes" id="UP001595953">
    <property type="component" value="Unassembled WGS sequence"/>
</dbReference>
<dbReference type="RefSeq" id="WP_387961868.1">
    <property type="nucleotide sequence ID" value="NZ_JBHSGP010000008.1"/>
</dbReference>
<evidence type="ECO:0000256" key="1">
    <source>
        <dbReference type="SAM" id="Phobius"/>
    </source>
</evidence>
<accession>A0ABV9N2P6</accession>
<protein>
    <recommendedName>
        <fullName evidence="4">DUF4179 domain-containing protein</fullName>
    </recommendedName>
</protein>
<name>A0ABV9N2P6_9FLAO</name>
<sequence>MMNKDNLNTIFENLRNEFDVEHPNDGHQDRFLNKLTGQQTKVVVLKTSQKNYWKPFIAVAASLVLCFSLITVLQQQPEAKDLASISPELSNTQDFFNTTIATELAALNNERTPETEAIINDALKQIKHLEKAYESLKVDLTKSGDDKRVIYAMISNFQSRIDLLNNVLIQIEEVKQLNQNNDEHKITI</sequence>
<evidence type="ECO:0008006" key="4">
    <source>
        <dbReference type="Google" id="ProtNLM"/>
    </source>
</evidence>
<proteinExistence type="predicted"/>
<keyword evidence="3" id="KW-1185">Reference proteome</keyword>
<keyword evidence="1" id="KW-1133">Transmembrane helix</keyword>
<reference evidence="3" key="1">
    <citation type="journal article" date="2019" name="Int. J. Syst. Evol. Microbiol.">
        <title>The Global Catalogue of Microorganisms (GCM) 10K type strain sequencing project: providing services to taxonomists for standard genome sequencing and annotation.</title>
        <authorList>
            <consortium name="The Broad Institute Genomics Platform"/>
            <consortium name="The Broad Institute Genome Sequencing Center for Infectious Disease"/>
            <person name="Wu L."/>
            <person name="Ma J."/>
        </authorList>
    </citation>
    <scope>NUCLEOTIDE SEQUENCE [LARGE SCALE GENOMIC DNA]</scope>
    <source>
        <strain evidence="3">CCUG 63682</strain>
    </source>
</reference>
<gene>
    <name evidence="2" type="ORF">ACFO5O_05990</name>
</gene>
<evidence type="ECO:0000313" key="3">
    <source>
        <dbReference type="Proteomes" id="UP001595953"/>
    </source>
</evidence>
<comment type="caution">
    <text evidence="2">The sequence shown here is derived from an EMBL/GenBank/DDBJ whole genome shotgun (WGS) entry which is preliminary data.</text>
</comment>